<accession>A0A0T6LMB4</accession>
<proteinExistence type="predicted"/>
<dbReference type="EMBL" id="LLZU01000037">
    <property type="protein sequence ID" value="KRV47226.1"/>
    <property type="molecule type" value="Genomic_DNA"/>
</dbReference>
<gene>
    <name evidence="1" type="ORF">AQ490_07035</name>
</gene>
<dbReference type="Proteomes" id="UP000050867">
    <property type="component" value="Unassembled WGS sequence"/>
</dbReference>
<keyword evidence="2" id="KW-1185">Reference proteome</keyword>
<organism evidence="1 2">
    <name type="scientific">Wenjunlia vitaminophila</name>
    <name type="common">Streptomyces vitaminophilus</name>
    <dbReference type="NCBI Taxonomy" id="76728"/>
    <lineage>
        <taxon>Bacteria</taxon>
        <taxon>Bacillati</taxon>
        <taxon>Actinomycetota</taxon>
        <taxon>Actinomycetes</taxon>
        <taxon>Kitasatosporales</taxon>
        <taxon>Streptomycetaceae</taxon>
        <taxon>Wenjunlia</taxon>
    </lineage>
</organism>
<dbReference type="STRING" id="76728.AQ490_07035"/>
<dbReference type="AlphaFoldDB" id="A0A0T6LMB4"/>
<name>A0A0T6LMB4_WENVI</name>
<protein>
    <submittedName>
        <fullName evidence="1">Uncharacterized protein</fullName>
    </submittedName>
</protein>
<evidence type="ECO:0000313" key="2">
    <source>
        <dbReference type="Proteomes" id="UP000050867"/>
    </source>
</evidence>
<comment type="caution">
    <text evidence="1">The sequence shown here is derived from an EMBL/GenBank/DDBJ whole genome shotgun (WGS) entry which is preliminary data.</text>
</comment>
<reference evidence="1 2" key="1">
    <citation type="submission" date="2015-10" db="EMBL/GenBank/DDBJ databases">
        <title>Draft genome sequence of pyrrolomycin-producing Streptomyces vitaminophilus.</title>
        <authorList>
            <person name="Graham D.E."/>
            <person name="Mahan K.M."/>
            <person name="Klingeman D.M."/>
            <person name="Hettich R.L."/>
            <person name="Parry R.J."/>
        </authorList>
    </citation>
    <scope>NUCLEOTIDE SEQUENCE [LARGE SCALE GENOMIC DNA]</scope>
    <source>
        <strain evidence="1 2">ATCC 31673</strain>
    </source>
</reference>
<dbReference type="OrthoDB" id="3295950at2"/>
<evidence type="ECO:0000313" key="1">
    <source>
        <dbReference type="EMBL" id="KRV47226.1"/>
    </source>
</evidence>
<dbReference type="eggNOG" id="ENOG502ZQEH">
    <property type="taxonomic scope" value="Bacteria"/>
</dbReference>
<sequence>MDIRPVLIEPDVQARDEGWVRSDGERSFRLEHWEYDCEHMDGFDYDIGSALIGSANAPDESELSTVLNAWGVRPDLFVYPWESDDPR</sequence>